<evidence type="ECO:0000313" key="4">
    <source>
        <dbReference type="Proteomes" id="UP000826050"/>
    </source>
</evidence>
<evidence type="ECO:0000259" key="1">
    <source>
        <dbReference type="PROSITE" id="PS51736"/>
    </source>
</evidence>
<protein>
    <submittedName>
        <fullName evidence="3">Recombinase family protein</fullName>
    </submittedName>
</protein>
<dbReference type="InterPro" id="IPR050639">
    <property type="entry name" value="SSR_resolvase"/>
</dbReference>
<dbReference type="Pfam" id="PF00239">
    <property type="entry name" value="Resolvase"/>
    <property type="match status" value="1"/>
</dbReference>
<dbReference type="PROSITE" id="PS51736">
    <property type="entry name" value="RECOMBINASES_3"/>
    <property type="match status" value="1"/>
</dbReference>
<feature type="domain" description="Resolvase/invertase-type recombinase catalytic" evidence="1">
    <location>
        <begin position="4"/>
        <end position="151"/>
    </location>
</feature>
<dbReference type="SMART" id="SM00857">
    <property type="entry name" value="Resolvase"/>
    <property type="match status" value="1"/>
</dbReference>
<dbReference type="Pfam" id="PF07508">
    <property type="entry name" value="Recombinase"/>
    <property type="match status" value="1"/>
</dbReference>
<dbReference type="PANTHER" id="PTHR30461">
    <property type="entry name" value="DNA-INVERTASE FROM LAMBDOID PROPHAGE"/>
    <property type="match status" value="1"/>
</dbReference>
<proteinExistence type="predicted"/>
<evidence type="ECO:0000259" key="2">
    <source>
        <dbReference type="PROSITE" id="PS51737"/>
    </source>
</evidence>
<feature type="domain" description="Recombinase" evidence="2">
    <location>
        <begin position="158"/>
        <end position="296"/>
    </location>
</feature>
<dbReference type="EMBL" id="CP049362">
    <property type="protein sequence ID" value="QXX78475.1"/>
    <property type="molecule type" value="Genomic_DNA"/>
</dbReference>
<dbReference type="Pfam" id="PF13408">
    <property type="entry name" value="Zn_ribbon_recom"/>
    <property type="match status" value="1"/>
</dbReference>
<dbReference type="PROSITE" id="PS51737">
    <property type="entry name" value="RECOMBINASE_DNA_BIND"/>
    <property type="match status" value="1"/>
</dbReference>
<dbReference type="RefSeq" id="WP_219235837.1">
    <property type="nucleotide sequence ID" value="NZ_CP049362.1"/>
</dbReference>
<dbReference type="PANTHER" id="PTHR30461:SF23">
    <property type="entry name" value="DNA RECOMBINASE-RELATED"/>
    <property type="match status" value="1"/>
</dbReference>
<reference evidence="3 4" key="1">
    <citation type="submission" date="2020-02" db="EMBL/GenBank/DDBJ databases">
        <title>Partial ammonium oxidation to N2 by heterotrophic bacteria.</title>
        <authorList>
            <person name="Wu M."/>
        </authorList>
    </citation>
    <scope>NUCLEOTIDE SEQUENCE [LARGE SCALE GENOMIC DNA]</scope>
    <source>
        <strain evidence="3 4">HO-1</strain>
    </source>
</reference>
<name>A0ABX8STU7_9BURK</name>
<sequence>MEITAAFYGRFSTDRQRETSIADQERVCDVRATAIGFRIVVRHTDEGVSGSTPVAARPGGKQLLADALAGRFEVLLVEGLDRLSRDMVEQERVIRRLEHRGIRIVGVLDGYDSDSSARKLHRGMRGLINEVYLDDLRAKTHRGLAGQVSRGMHAGGLSFGYRTVPVEGGNRLEVNQEQAGWVRWIFEKYANHGWSVQRIAHELNRLKVPALRGGTWSVSVVYGHPQRGSGILNNTLYIGKYIWNRSQWMKDPDTGKRVRIDRPVEEWITQDLPELQIVSDEAWERAKERMTRTRAQGGPGRAPITRTLMSGVLKCGVCGGPIIAWNKVMYGCSIRKDRGRAVCTGVSVNRDKVDDLVLGIVRDEILTPEAIDELEQEVRRLMSVQRRESVQAQADAQRKIEASQAEIDRLIDAIAQVGISPALASRLQAAESELAVLQAPSQERKQPELKMRSMANIVARYRTMLENLDEILATDLDRAKELLREILGQPVIEKDAEGHVWVTLDKEKASMLSHEADSTFGCGGRI</sequence>
<keyword evidence="4" id="KW-1185">Reference proteome</keyword>
<dbReference type="CDD" id="cd00338">
    <property type="entry name" value="Ser_Recombinase"/>
    <property type="match status" value="1"/>
</dbReference>
<accession>A0ABX8STU7</accession>
<dbReference type="InterPro" id="IPR006119">
    <property type="entry name" value="Resolv_N"/>
</dbReference>
<dbReference type="Proteomes" id="UP000826050">
    <property type="component" value="Chromosome"/>
</dbReference>
<organism evidence="3 4">
    <name type="scientific">Alcaligenes ammonioxydans</name>
    <dbReference type="NCBI Taxonomy" id="2582914"/>
    <lineage>
        <taxon>Bacteria</taxon>
        <taxon>Pseudomonadati</taxon>
        <taxon>Pseudomonadota</taxon>
        <taxon>Betaproteobacteria</taxon>
        <taxon>Burkholderiales</taxon>
        <taxon>Alcaligenaceae</taxon>
        <taxon>Alcaligenes</taxon>
    </lineage>
</organism>
<dbReference type="InterPro" id="IPR025827">
    <property type="entry name" value="Zn_ribbon_recom_dom"/>
</dbReference>
<evidence type="ECO:0000313" key="3">
    <source>
        <dbReference type="EMBL" id="QXX78475.1"/>
    </source>
</evidence>
<dbReference type="InterPro" id="IPR011109">
    <property type="entry name" value="DNA_bind_recombinase_dom"/>
</dbReference>
<gene>
    <name evidence="3" type="ORF">FE795_05215</name>
</gene>